<evidence type="ECO:0000256" key="2">
    <source>
        <dbReference type="ARBA" id="ARBA00022603"/>
    </source>
</evidence>
<evidence type="ECO:0000256" key="6">
    <source>
        <dbReference type="ARBA" id="ARBA00022737"/>
    </source>
</evidence>
<dbReference type="GO" id="GO:0045893">
    <property type="term" value="P:positive regulation of DNA-templated transcription"/>
    <property type="evidence" value="ECO:0007669"/>
    <property type="project" value="TreeGrafter"/>
</dbReference>
<feature type="domain" description="PHD-type" evidence="18">
    <location>
        <begin position="1778"/>
        <end position="1899"/>
    </location>
</feature>
<keyword evidence="12" id="KW-0539">Nucleus</keyword>
<feature type="region of interest" description="Disordered" evidence="14">
    <location>
        <begin position="1322"/>
        <end position="1345"/>
    </location>
</feature>
<evidence type="ECO:0000256" key="13">
    <source>
        <dbReference type="PROSITE-ProRule" id="PRU00146"/>
    </source>
</evidence>
<dbReference type="CDD" id="cd10518">
    <property type="entry name" value="SET_SETD1-like"/>
    <property type="match status" value="1"/>
</dbReference>
<dbReference type="GO" id="GO:0032259">
    <property type="term" value="P:methylation"/>
    <property type="evidence" value="ECO:0007669"/>
    <property type="project" value="UniProtKB-KW"/>
</dbReference>
<evidence type="ECO:0000259" key="15">
    <source>
        <dbReference type="PROSITE" id="PS50016"/>
    </source>
</evidence>
<dbReference type="Proteomes" id="UP000238479">
    <property type="component" value="Chromosome 6"/>
</dbReference>
<dbReference type="OMA" id="VHFHPWC"/>
<dbReference type="InterPro" id="IPR046341">
    <property type="entry name" value="SET_dom_sf"/>
</dbReference>
<evidence type="ECO:0000256" key="14">
    <source>
        <dbReference type="SAM" id="MobiDB-lite"/>
    </source>
</evidence>
<dbReference type="Pfam" id="PF16135">
    <property type="entry name" value="TDBD"/>
    <property type="match status" value="1"/>
</dbReference>
<evidence type="ECO:0000256" key="5">
    <source>
        <dbReference type="ARBA" id="ARBA00022723"/>
    </source>
</evidence>
<dbReference type="InterPro" id="IPR013083">
    <property type="entry name" value="Znf_RING/FYVE/PHD"/>
</dbReference>
<dbReference type="SMART" id="SM00249">
    <property type="entry name" value="PHD"/>
    <property type="match status" value="2"/>
</dbReference>
<comment type="subcellular location">
    <subcellularLocation>
        <location evidence="1">Nucleus</location>
    </subcellularLocation>
</comment>
<dbReference type="Gene3D" id="3.30.40.10">
    <property type="entry name" value="Zinc/RING finger domain, C3HC4 (zinc finger)"/>
    <property type="match status" value="2"/>
</dbReference>
<dbReference type="Pfam" id="PF13831">
    <property type="entry name" value="PHD_2"/>
    <property type="match status" value="1"/>
</dbReference>
<dbReference type="PANTHER" id="PTHR45838:SF4">
    <property type="entry name" value="HISTONE-LYSINE N-METHYLTRANSFERASE TRITHORAX"/>
    <property type="match status" value="1"/>
</dbReference>
<dbReference type="OrthoDB" id="308383at2759"/>
<evidence type="ECO:0000256" key="1">
    <source>
        <dbReference type="ARBA" id="ARBA00004123"/>
    </source>
</evidence>
<evidence type="ECO:0000256" key="9">
    <source>
        <dbReference type="ARBA" id="ARBA00022853"/>
    </source>
</evidence>
<dbReference type="SMART" id="SM00508">
    <property type="entry name" value="PostSET"/>
    <property type="match status" value="1"/>
</dbReference>
<dbReference type="STRING" id="74649.A0A2P6PXM7"/>
<keyword evidence="8" id="KW-0862">Zinc</keyword>
<dbReference type="GO" id="GO:0042800">
    <property type="term" value="F:histone H3K4 methyltransferase activity"/>
    <property type="evidence" value="ECO:0007669"/>
    <property type="project" value="TreeGrafter"/>
</dbReference>
<keyword evidence="10" id="KW-0805">Transcription regulation</keyword>
<dbReference type="InterPro" id="IPR019787">
    <property type="entry name" value="Znf_PHD-finger"/>
</dbReference>
<dbReference type="InterPro" id="IPR001965">
    <property type="entry name" value="Znf_PHD"/>
</dbReference>
<name>A0A2P6PXM7_ROSCH</name>
<keyword evidence="2 19" id="KW-0489">Methyltransferase</keyword>
<evidence type="ECO:0000256" key="12">
    <source>
        <dbReference type="ARBA" id="ARBA00023242"/>
    </source>
</evidence>
<dbReference type="PROSITE" id="PS50016">
    <property type="entry name" value="ZF_PHD_2"/>
    <property type="match status" value="1"/>
</dbReference>
<keyword evidence="4" id="KW-0949">S-adenosyl-L-methionine</keyword>
<dbReference type="PROSITE" id="PS50280">
    <property type="entry name" value="SET"/>
    <property type="match status" value="1"/>
</dbReference>
<evidence type="ECO:0000313" key="20">
    <source>
        <dbReference type="Proteomes" id="UP000238479"/>
    </source>
</evidence>
<evidence type="ECO:0000259" key="16">
    <source>
        <dbReference type="PROSITE" id="PS50280"/>
    </source>
</evidence>
<evidence type="ECO:0000313" key="19">
    <source>
        <dbReference type="EMBL" id="PRQ26681.1"/>
    </source>
</evidence>
<comment type="caution">
    <text evidence="19">The sequence shown here is derived from an EMBL/GenBank/DDBJ whole genome shotgun (WGS) entry which is preliminary data.</text>
</comment>
<organism evidence="19 20">
    <name type="scientific">Rosa chinensis</name>
    <name type="common">China rose</name>
    <dbReference type="NCBI Taxonomy" id="74649"/>
    <lineage>
        <taxon>Eukaryota</taxon>
        <taxon>Viridiplantae</taxon>
        <taxon>Streptophyta</taxon>
        <taxon>Embryophyta</taxon>
        <taxon>Tracheophyta</taxon>
        <taxon>Spermatophyta</taxon>
        <taxon>Magnoliopsida</taxon>
        <taxon>eudicotyledons</taxon>
        <taxon>Gunneridae</taxon>
        <taxon>Pentapetalae</taxon>
        <taxon>rosids</taxon>
        <taxon>fabids</taxon>
        <taxon>Rosales</taxon>
        <taxon>Rosaceae</taxon>
        <taxon>Rosoideae</taxon>
        <taxon>Rosoideae incertae sedis</taxon>
        <taxon>Rosa</taxon>
    </lineage>
</organism>
<reference evidence="19 20" key="1">
    <citation type="journal article" date="2018" name="Nat. Genet.">
        <title>The Rosa genome provides new insights in the design of modern roses.</title>
        <authorList>
            <person name="Bendahmane M."/>
        </authorList>
    </citation>
    <scope>NUCLEOTIDE SEQUENCE [LARGE SCALE GENOMIC DNA]</scope>
    <source>
        <strain evidence="20">cv. Old Blush</strain>
    </source>
</reference>
<dbReference type="InterPro" id="IPR001214">
    <property type="entry name" value="SET_dom"/>
</dbReference>
<keyword evidence="7 13" id="KW-0863">Zinc-finger</keyword>
<evidence type="ECO:0000256" key="3">
    <source>
        <dbReference type="ARBA" id="ARBA00022679"/>
    </source>
</evidence>
<dbReference type="InterPro" id="IPR034732">
    <property type="entry name" value="EPHD"/>
</dbReference>
<evidence type="ECO:0000256" key="11">
    <source>
        <dbReference type="ARBA" id="ARBA00023163"/>
    </source>
</evidence>
<keyword evidence="9" id="KW-0156">Chromatin regulator</keyword>
<evidence type="ECO:0000256" key="7">
    <source>
        <dbReference type="ARBA" id="ARBA00022771"/>
    </source>
</evidence>
<sequence>MENCWMNKCNSTLPSIASSSSQELRNQMENAGYFSCPHGSQDLRPAMLGRLQDPLLTSIQSSGSHRSEHVNLGNSFLSLLSGSPSLLQRDFQDFSNSQPIGTSGKILPEGNNSILNGTQNAIPLSSIGLPSEKLSWKNLQSGADFCPNGSSKVVPSSICASNSVLHDLQSSDLAKVVICHMGPGNEKLKTSYASSGEWHSAAPASRGNIQISEKMPLEANTFVSNQASRVCHSASPADSWKACRENIHTSQKIPPEANSFISYQASSLWHGASPADTGKACRANIETSPKMPVEAYSFISNQPPSFMNGCPRVFCSTTSGYLLLSNTGLLGIVCSCHSFRMSAFKFCEHSGLYGVNPGDAIRMDSGETIAQWCKLYLLKFGIRIPADKNEWDWPEELSATASWMKSSVPMPKISNSSSDLVFSPGGSVSSKQSFDGVSLSKNFIPSQSLVISAVSNKPERASSDRPERNIQGTNNLFLKALTGTSQSNLHMADNLLMERAMSTSKLVGDGAQDGCQSISAYSGSMHNRTSSIAHSTLQERRIIGTESDFCRIENTKDGAFRDPAISNIELRLGQPYQLAQTSGTPDLSAVGPPLLGTVVNPMKSLFPQQMIVNRANCREEVELGQCDHFSVDPSNPSRNRDRNQLNHGINAFVIRNAIDDERVEKSSSNLGQNSVISVLTNLKSPSNENTQSKANNYMFNDSGNTMRNTLHSEPLPVKYDLATVLRSAGNSERQQDMSHFGSYKLKDNDKGLSFAADGSYLAKDLGYRICKEMEVSSSFNRLSGNGEPNFLTAYRNSCYSQQLSGIPLGTPDSRISSSYPEKVISFANSGQVDHVCLRPLASSMGSGMKVPTQAVSKGVPVSASTSLADLIPPFCREEFIGVHTHLRDDKLQVSAPRQMQEISKQPHALPSLSKNQGEGRFGCSSYMQHPLLETSASGKQSHKHSLSSKYDVSEAAVNPRQSGVTCRIGTDEGFVSMTGVNCCCHFSRYKQRNALDSKEVDLKHQIGQPSPRIGKKSNNVPEPSEQERCCHKVPCGNFHGSSSCAAYRNCLERNFESRIGSLPTVSKGQMGTVNSEVSMIFSPQFANSQIIPKDKPVSLDHKRKLSGEVPNNNAYHTSQWRDVPSKVKGVSDVTRVDRLANLFDATREDREKLGDTCVKCFNGTVQMANSMKEHEVSDISSGCSAPAVSQPSIEVNNMGSSTNDAGDNGCGSNFVVDEGSGIDKAWSSDDALESEKGAEFLASTGSSLRKVGPPKNLNRQSSSCLLDDLKLLNSLTWQKGRDHIPAGLALHDKDKHLHNLEQGLNIKKRKRELGLKLNASCPSSDFSRVRQENPKSNGTSQFISRPSKSLKMLLTSGKSETHAIGNCITQSGSKRRLHISCSAKKLLRRSGLHRLHNDKDSEVNSVFPRELNGGTNNYEIAEVSGGETGKRDCSTNAFSQFQIEESSQEDAKKTKCNSVDGFKSTSSQQVNIGHRKARPIVCGIYGELTDGSLTGQMSKPAKLVPLSRVLNSSRKCMLPKHCNSKSTSMRKRNLGGDVICNTYDLKTEKYNKCCNATVKINDTSMRKKKKERSTGDGEFHKELFSLEKQGDAQSEKDHRKLDGITHTQSQLKPKEIRKRSIYELTEKGEDPGFKSSSVSKISICLPAMKDCKLLNTGEVSGLCQHSAKNKFRCSSTQEHWCHSDLDSVAFCCVCGSSNQDEINNLLECSQCLIRVHQACYGVSKVPKGRWSCRPCRTSSKDIVCVLCGYGAGAMTQALRSQTIVESILRAWNIETESGPKNELCSVSKTKVHNSITMGLVDSATKQWVHMVCGLWTPETRCPNVDTMSAFDVSGVPVPTADMVCCMCKRAGGSCIQCRVENCSVRFHPWCAHLKGLLQTEVEGIDNENVGFYGRCSLHATHPICKSDYPVDTDSGCLEEKKLACARTEGYKGRKRDGFRHNYCDRSKGSDGSLVPQEQLNAWAYINGHKSCTQELPKLAVSDIEHDSRKEYTRYKQAKSWKHLVVYKSGIHALGLYTSRFISRDEMVVEYVGEIVGQRVADKRENEYQSGKKLQYKSACYFFRIDKEHIIDATCKGGIARFVNHSCSPNCVAKVISVRNEKKVVFLAERDIFPGEEITYDYHFNHEDEGKKIPCSCNSKNCRRYLN</sequence>
<gene>
    <name evidence="19" type="ORF">RchiOBHm_Chr6g0297291</name>
</gene>
<keyword evidence="3 19" id="KW-0808">Transferase</keyword>
<dbReference type="EMBL" id="PDCK01000044">
    <property type="protein sequence ID" value="PRQ26681.1"/>
    <property type="molecule type" value="Genomic_DNA"/>
</dbReference>
<feature type="region of interest" description="Disordered" evidence="14">
    <location>
        <begin position="934"/>
        <end position="954"/>
    </location>
</feature>
<evidence type="ECO:0000256" key="10">
    <source>
        <dbReference type="ARBA" id="ARBA00023015"/>
    </source>
</evidence>
<evidence type="ECO:0000259" key="18">
    <source>
        <dbReference type="PROSITE" id="PS51805"/>
    </source>
</evidence>
<dbReference type="InterPro" id="IPR003616">
    <property type="entry name" value="Post-SET_dom"/>
</dbReference>
<dbReference type="CDD" id="cd15571">
    <property type="entry name" value="ePHD"/>
    <property type="match status" value="1"/>
</dbReference>
<dbReference type="EC" id="2.1.1.43" evidence="19"/>
<dbReference type="SMART" id="SM00317">
    <property type="entry name" value="SET"/>
    <property type="match status" value="1"/>
</dbReference>
<dbReference type="GO" id="GO:0008270">
    <property type="term" value="F:zinc ion binding"/>
    <property type="evidence" value="ECO:0007669"/>
    <property type="project" value="UniProtKB-KW"/>
</dbReference>
<dbReference type="SUPFAM" id="SSF82199">
    <property type="entry name" value="SET domain"/>
    <property type="match status" value="1"/>
</dbReference>
<feature type="compositionally biased region" description="Polar residues" evidence="14">
    <location>
        <begin position="1334"/>
        <end position="1345"/>
    </location>
</feature>
<protein>
    <submittedName>
        <fullName evidence="19">Putative histone-lysine N-methyltransferase transcription regulator PHD family</fullName>
        <ecNumber evidence="19">2.1.1.43</ecNumber>
    </submittedName>
</protein>
<dbReference type="Gramene" id="PRQ26681">
    <property type="protein sequence ID" value="PRQ26681"/>
    <property type="gene ID" value="RchiOBHm_Chr6g0297291"/>
</dbReference>
<keyword evidence="5" id="KW-0479">Metal-binding</keyword>
<dbReference type="Pfam" id="PF00856">
    <property type="entry name" value="SET"/>
    <property type="match status" value="1"/>
</dbReference>
<dbReference type="Gene3D" id="2.170.270.10">
    <property type="entry name" value="SET domain"/>
    <property type="match status" value="1"/>
</dbReference>
<evidence type="ECO:0000256" key="8">
    <source>
        <dbReference type="ARBA" id="ARBA00022833"/>
    </source>
</evidence>
<dbReference type="GO" id="GO:0035097">
    <property type="term" value="C:histone methyltransferase complex"/>
    <property type="evidence" value="ECO:0007669"/>
    <property type="project" value="TreeGrafter"/>
</dbReference>
<dbReference type="PROSITE" id="PS51805">
    <property type="entry name" value="EPHD"/>
    <property type="match status" value="1"/>
</dbReference>
<keyword evidence="6" id="KW-0677">Repeat</keyword>
<evidence type="ECO:0000256" key="4">
    <source>
        <dbReference type="ARBA" id="ARBA00022691"/>
    </source>
</evidence>
<dbReference type="PROSITE" id="PS50868">
    <property type="entry name" value="POST_SET"/>
    <property type="match status" value="1"/>
</dbReference>
<dbReference type="InterPro" id="IPR032308">
    <property type="entry name" value="TDBD"/>
</dbReference>
<keyword evidence="11" id="KW-0804">Transcription</keyword>
<feature type="domain" description="Post-SET" evidence="17">
    <location>
        <begin position="2130"/>
        <end position="2146"/>
    </location>
</feature>
<feature type="domain" description="PHD-type" evidence="15">
    <location>
        <begin position="1688"/>
        <end position="1738"/>
    </location>
</feature>
<feature type="domain" description="SET" evidence="16">
    <location>
        <begin position="2001"/>
        <end position="2122"/>
    </location>
</feature>
<dbReference type="SUPFAM" id="SSF57903">
    <property type="entry name" value="FYVE/PHD zinc finger"/>
    <property type="match status" value="1"/>
</dbReference>
<keyword evidence="20" id="KW-1185">Reference proteome</keyword>
<proteinExistence type="predicted"/>
<dbReference type="Pfam" id="PF13832">
    <property type="entry name" value="zf-HC5HC2H_2"/>
    <property type="match status" value="1"/>
</dbReference>
<evidence type="ECO:0000259" key="17">
    <source>
        <dbReference type="PROSITE" id="PS50868"/>
    </source>
</evidence>
<dbReference type="PANTHER" id="PTHR45838">
    <property type="entry name" value="HISTONE-LYSINE-N-METHYLTRANSFERASE 2 KMT2 FAMILY MEMBER"/>
    <property type="match status" value="1"/>
</dbReference>
<dbReference type="InterPro" id="IPR011011">
    <property type="entry name" value="Znf_FYVE_PHD"/>
</dbReference>
<accession>A0A2P6PXM7</accession>